<dbReference type="InterPro" id="IPR011060">
    <property type="entry name" value="RibuloseP-bd_barrel"/>
</dbReference>
<feature type="domain" description="Indole-3-glycerol phosphate synthase" evidence="9">
    <location>
        <begin position="13"/>
        <end position="252"/>
    </location>
</feature>
<accession>A0A075GH60</accession>
<proteinExistence type="predicted"/>
<keyword evidence="8 10" id="KW-0456">Lyase</keyword>
<reference evidence="10" key="1">
    <citation type="journal article" date="2014" name="Genome Biol. Evol.">
        <title>Pangenome evidence for extensive interdomain horizontal transfer affecting lineage core and shell genes in uncultured planktonic thaumarchaeota and euryarchaeota.</title>
        <authorList>
            <person name="Deschamps P."/>
            <person name="Zivanovic Y."/>
            <person name="Moreira D."/>
            <person name="Rodriguez-Valera F."/>
            <person name="Lopez-Garcia P."/>
        </authorList>
    </citation>
    <scope>NUCLEOTIDE SEQUENCE</scope>
</reference>
<evidence type="ECO:0000256" key="1">
    <source>
        <dbReference type="ARBA" id="ARBA00001633"/>
    </source>
</evidence>
<dbReference type="Pfam" id="PF00218">
    <property type="entry name" value="IGPS"/>
    <property type="match status" value="1"/>
</dbReference>
<evidence type="ECO:0000256" key="4">
    <source>
        <dbReference type="ARBA" id="ARBA00022605"/>
    </source>
</evidence>
<evidence type="ECO:0000256" key="5">
    <source>
        <dbReference type="ARBA" id="ARBA00022793"/>
    </source>
</evidence>
<dbReference type="Gene3D" id="3.20.20.70">
    <property type="entry name" value="Aldolase class I"/>
    <property type="match status" value="1"/>
</dbReference>
<dbReference type="SUPFAM" id="SSF51366">
    <property type="entry name" value="Ribulose-phoshate binding barrel"/>
    <property type="match status" value="1"/>
</dbReference>
<gene>
    <name evidence="10" type="primary">trpC</name>
</gene>
<organism evidence="10">
    <name type="scientific">uncultured marine thaumarchaeote KM3_164_C03</name>
    <dbReference type="NCBI Taxonomy" id="1456035"/>
    <lineage>
        <taxon>Archaea</taxon>
        <taxon>Nitrososphaerota</taxon>
        <taxon>environmental samples</taxon>
    </lineage>
</organism>
<evidence type="ECO:0000256" key="7">
    <source>
        <dbReference type="ARBA" id="ARBA00023141"/>
    </source>
</evidence>
<dbReference type="InterPro" id="IPR045186">
    <property type="entry name" value="Indole-3-glycerol_P_synth"/>
</dbReference>
<dbReference type="UniPathway" id="UPA00035">
    <property type="reaction ID" value="UER00043"/>
</dbReference>
<dbReference type="EMBL" id="KF900677">
    <property type="protein sequence ID" value="AIF03371.1"/>
    <property type="molecule type" value="Genomic_DNA"/>
</dbReference>
<keyword evidence="6" id="KW-0822">Tryptophan biosynthesis</keyword>
<evidence type="ECO:0000256" key="3">
    <source>
        <dbReference type="ARBA" id="ARBA00012362"/>
    </source>
</evidence>
<dbReference type="InterPro" id="IPR013798">
    <property type="entry name" value="Indole-3-glycerol_P_synth_dom"/>
</dbReference>
<evidence type="ECO:0000259" key="9">
    <source>
        <dbReference type="Pfam" id="PF00218"/>
    </source>
</evidence>
<dbReference type="GO" id="GO:0004425">
    <property type="term" value="F:indole-3-glycerol-phosphate synthase activity"/>
    <property type="evidence" value="ECO:0007669"/>
    <property type="project" value="UniProtKB-EC"/>
</dbReference>
<dbReference type="PANTHER" id="PTHR22854:SF2">
    <property type="entry name" value="INDOLE-3-GLYCEROL-PHOSPHATE SYNTHASE"/>
    <property type="match status" value="1"/>
</dbReference>
<comment type="catalytic activity">
    <reaction evidence="1">
        <text>1-(2-carboxyphenylamino)-1-deoxy-D-ribulose 5-phosphate + H(+) = (1S,2R)-1-C-(indol-3-yl)glycerol 3-phosphate + CO2 + H2O</text>
        <dbReference type="Rhea" id="RHEA:23476"/>
        <dbReference type="ChEBI" id="CHEBI:15377"/>
        <dbReference type="ChEBI" id="CHEBI:15378"/>
        <dbReference type="ChEBI" id="CHEBI:16526"/>
        <dbReference type="ChEBI" id="CHEBI:58613"/>
        <dbReference type="ChEBI" id="CHEBI:58866"/>
        <dbReference type="EC" id="4.1.1.48"/>
    </reaction>
</comment>
<sequence length="257" mass="28425">MENILEKLVNNSRKAIDEGVYEINETLPNSGVDLGDVIINSQHAPLITEVKFSSPALGNIRKISDPIEIAVQMVNGGASALSVLTQPFLFDGSPEFFMKVRKVVEIPMLMKDITIDKIQIDAAKKIGADYFLLIQSLFDKKMVLEMDELIEYGHKNGVKVIVEAHTSEEFENACKTNADIVGINNRNLDTLKIDLNTTKKILEKSDSSKIIISESGIESKEDIRFLHKCGASGYLVGTAIMKNENIEQTVRGLVNSI</sequence>
<evidence type="ECO:0000256" key="2">
    <source>
        <dbReference type="ARBA" id="ARBA00004696"/>
    </source>
</evidence>
<dbReference type="EC" id="4.1.1.48" evidence="3"/>
<evidence type="ECO:0000256" key="8">
    <source>
        <dbReference type="ARBA" id="ARBA00023239"/>
    </source>
</evidence>
<dbReference type="CDD" id="cd00331">
    <property type="entry name" value="IGPS"/>
    <property type="match status" value="1"/>
</dbReference>
<keyword evidence="4" id="KW-0028">Amino-acid biosynthesis</keyword>
<evidence type="ECO:0000313" key="10">
    <source>
        <dbReference type="EMBL" id="AIF03371.1"/>
    </source>
</evidence>
<keyword evidence="5" id="KW-0210">Decarboxylase</keyword>
<dbReference type="PANTHER" id="PTHR22854">
    <property type="entry name" value="TRYPTOPHAN BIOSYNTHESIS PROTEIN"/>
    <property type="match status" value="1"/>
</dbReference>
<protein>
    <recommendedName>
        <fullName evidence="3">indole-3-glycerol-phosphate synthase</fullName>
        <ecNumber evidence="3">4.1.1.48</ecNumber>
    </recommendedName>
</protein>
<keyword evidence="7" id="KW-0057">Aromatic amino acid biosynthesis</keyword>
<dbReference type="AlphaFoldDB" id="A0A075GH60"/>
<name>A0A075GH60_9ARCH</name>
<dbReference type="GO" id="GO:0000162">
    <property type="term" value="P:L-tryptophan biosynthetic process"/>
    <property type="evidence" value="ECO:0007669"/>
    <property type="project" value="UniProtKB-UniPathway"/>
</dbReference>
<comment type="pathway">
    <text evidence="2">Amino-acid biosynthesis; L-tryptophan biosynthesis; L-tryptophan from chorismate: step 4/5.</text>
</comment>
<dbReference type="InterPro" id="IPR013785">
    <property type="entry name" value="Aldolase_TIM"/>
</dbReference>
<dbReference type="GO" id="GO:0004640">
    <property type="term" value="F:phosphoribosylanthranilate isomerase activity"/>
    <property type="evidence" value="ECO:0007669"/>
    <property type="project" value="TreeGrafter"/>
</dbReference>
<evidence type="ECO:0000256" key="6">
    <source>
        <dbReference type="ARBA" id="ARBA00022822"/>
    </source>
</evidence>